<evidence type="ECO:0000313" key="2">
    <source>
        <dbReference type="Proteomes" id="UP000250321"/>
    </source>
</evidence>
<organism evidence="1 2">
    <name type="scientific">Prunus yedoensis var. nudiflora</name>
    <dbReference type="NCBI Taxonomy" id="2094558"/>
    <lineage>
        <taxon>Eukaryota</taxon>
        <taxon>Viridiplantae</taxon>
        <taxon>Streptophyta</taxon>
        <taxon>Embryophyta</taxon>
        <taxon>Tracheophyta</taxon>
        <taxon>Spermatophyta</taxon>
        <taxon>Magnoliopsida</taxon>
        <taxon>eudicotyledons</taxon>
        <taxon>Gunneridae</taxon>
        <taxon>Pentapetalae</taxon>
        <taxon>rosids</taxon>
        <taxon>fabids</taxon>
        <taxon>Rosales</taxon>
        <taxon>Rosaceae</taxon>
        <taxon>Amygdaloideae</taxon>
        <taxon>Amygdaleae</taxon>
        <taxon>Prunus</taxon>
    </lineage>
</organism>
<gene>
    <name evidence="1" type="ORF">Pyn_24910</name>
</gene>
<evidence type="ECO:0000313" key="1">
    <source>
        <dbReference type="EMBL" id="PQP92491.1"/>
    </source>
</evidence>
<accession>A0A314XGC4</accession>
<dbReference type="AlphaFoldDB" id="A0A314XGC4"/>
<dbReference type="Proteomes" id="UP000250321">
    <property type="component" value="Unassembled WGS sequence"/>
</dbReference>
<dbReference type="EMBL" id="PJQY01002565">
    <property type="protein sequence ID" value="PQP92491.1"/>
    <property type="molecule type" value="Genomic_DNA"/>
</dbReference>
<reference evidence="1 2" key="1">
    <citation type="submission" date="2018-02" db="EMBL/GenBank/DDBJ databases">
        <title>Draft genome of wild Prunus yedoensis var. nudiflora.</title>
        <authorList>
            <person name="Baek S."/>
            <person name="Kim J.-H."/>
            <person name="Choi K."/>
            <person name="Kim G.-B."/>
            <person name="Cho A."/>
            <person name="Jang H."/>
            <person name="Shin C.-H."/>
            <person name="Yu H.-J."/>
            <person name="Mun J.-H."/>
        </authorList>
    </citation>
    <scope>NUCLEOTIDE SEQUENCE [LARGE SCALE GENOMIC DNA]</scope>
    <source>
        <strain evidence="2">cv. Jeju island</strain>
        <tissue evidence="1">Leaf</tissue>
    </source>
</reference>
<comment type="caution">
    <text evidence="1">The sequence shown here is derived from an EMBL/GenBank/DDBJ whole genome shotgun (WGS) entry which is preliminary data.</text>
</comment>
<proteinExistence type="predicted"/>
<sequence>MCTLLVYERPLAWGRSSRLTNVIKGTSMLKLSSRHFDDLVNVGLLSYEEGEPEQLIQPPLKKLQTRER</sequence>
<keyword evidence="2" id="KW-1185">Reference proteome</keyword>
<name>A0A314XGC4_PRUYE</name>
<protein>
    <submittedName>
        <fullName evidence="1">Uncharacterized protein</fullName>
    </submittedName>
</protein>